<accession>A0AB94ITU7</accession>
<sequence length="78" mass="9028">MTENDDLIQIANEFTCIHVRKIQTKNGELLEIESKKNDGKITLDAMQLESLTVLKPEHFSKFFEIHFGLDDTFSKKSK</sequence>
<proteinExistence type="predicted"/>
<organism evidence="1 2">
    <name type="scientific">Neobacillus vireti LMG 21834</name>
    <dbReference type="NCBI Taxonomy" id="1131730"/>
    <lineage>
        <taxon>Bacteria</taxon>
        <taxon>Bacillati</taxon>
        <taxon>Bacillota</taxon>
        <taxon>Bacilli</taxon>
        <taxon>Bacillales</taxon>
        <taxon>Bacillaceae</taxon>
        <taxon>Neobacillus</taxon>
    </lineage>
</organism>
<reference evidence="1 2" key="1">
    <citation type="journal article" date="2014" name="Environ. Microbiol.">
        <title>The nitrate-ammonifying and nosZ-carrying bacterium Bacillus vireti is a potent source and sink for nitric and nitrous oxide under high nitrate conditions.</title>
        <authorList>
            <person name="Mania D."/>
            <person name="Heylen K."/>
            <person name="van Spanning R.J."/>
            <person name="Frostegard A."/>
        </authorList>
    </citation>
    <scope>NUCLEOTIDE SEQUENCE [LARGE SCALE GENOMIC DNA]</scope>
    <source>
        <strain evidence="1 2">LMG 21834</strain>
    </source>
</reference>
<dbReference type="AlphaFoldDB" id="A0AB94ITU7"/>
<dbReference type="EMBL" id="ALAN01000015">
    <property type="protein sequence ID" value="ETI70500.1"/>
    <property type="molecule type" value="Genomic_DNA"/>
</dbReference>
<protein>
    <submittedName>
        <fullName evidence="1">Uncharacterized protein</fullName>
    </submittedName>
</protein>
<keyword evidence="2" id="KW-1185">Reference proteome</keyword>
<evidence type="ECO:0000313" key="1">
    <source>
        <dbReference type="EMBL" id="ETI70500.1"/>
    </source>
</evidence>
<gene>
    <name evidence="1" type="ORF">BAVI_02089</name>
</gene>
<comment type="caution">
    <text evidence="1">The sequence shown here is derived from an EMBL/GenBank/DDBJ whole genome shotgun (WGS) entry which is preliminary data.</text>
</comment>
<evidence type="ECO:0000313" key="2">
    <source>
        <dbReference type="Proteomes" id="UP000018877"/>
    </source>
</evidence>
<name>A0AB94ITU7_9BACI</name>
<dbReference type="RefSeq" id="WP_024026636.1">
    <property type="nucleotide sequence ID" value="NZ_ALAN01000015.1"/>
</dbReference>
<dbReference type="Proteomes" id="UP000018877">
    <property type="component" value="Unassembled WGS sequence"/>
</dbReference>